<organism evidence="1 2">
    <name type="scientific">Dufourea novaeangliae</name>
    <name type="common">Sweat bee</name>
    <dbReference type="NCBI Taxonomy" id="178035"/>
    <lineage>
        <taxon>Eukaryota</taxon>
        <taxon>Metazoa</taxon>
        <taxon>Ecdysozoa</taxon>
        <taxon>Arthropoda</taxon>
        <taxon>Hexapoda</taxon>
        <taxon>Insecta</taxon>
        <taxon>Pterygota</taxon>
        <taxon>Neoptera</taxon>
        <taxon>Endopterygota</taxon>
        <taxon>Hymenoptera</taxon>
        <taxon>Apocrita</taxon>
        <taxon>Aculeata</taxon>
        <taxon>Apoidea</taxon>
        <taxon>Anthophila</taxon>
        <taxon>Halictidae</taxon>
        <taxon>Rophitinae</taxon>
        <taxon>Dufourea</taxon>
    </lineage>
</organism>
<proteinExistence type="predicted"/>
<reference evidence="1 2" key="1">
    <citation type="submission" date="2015-07" db="EMBL/GenBank/DDBJ databases">
        <title>The genome of Dufourea novaeangliae.</title>
        <authorList>
            <person name="Pan H."/>
            <person name="Kapheim K."/>
        </authorList>
    </citation>
    <scope>NUCLEOTIDE SEQUENCE [LARGE SCALE GENOMIC DNA]</scope>
    <source>
        <strain evidence="1">0120121106</strain>
        <tissue evidence="1">Whole body</tissue>
    </source>
</reference>
<accession>A0A154P5E4</accession>
<gene>
    <name evidence="1" type="ORF">WN55_08531</name>
</gene>
<keyword evidence="2" id="KW-1185">Reference proteome</keyword>
<dbReference type="AlphaFoldDB" id="A0A154P5E4"/>
<dbReference type="EMBL" id="KQ434822">
    <property type="protein sequence ID" value="KZC07149.1"/>
    <property type="molecule type" value="Genomic_DNA"/>
</dbReference>
<name>A0A154P5E4_DUFNO</name>
<protein>
    <submittedName>
        <fullName evidence="1">Uncharacterized protein</fullName>
    </submittedName>
</protein>
<dbReference type="Proteomes" id="UP000076502">
    <property type="component" value="Unassembled WGS sequence"/>
</dbReference>
<sequence length="84" mass="9266">MECGRVTGSLITERYPPLKNVSPGAKANEDAVISDTIQTIRFSSGSHIGVIGTRFPKLDVHLWALWKNNAILSVQIFITILEND</sequence>
<evidence type="ECO:0000313" key="1">
    <source>
        <dbReference type="EMBL" id="KZC07149.1"/>
    </source>
</evidence>
<evidence type="ECO:0000313" key="2">
    <source>
        <dbReference type="Proteomes" id="UP000076502"/>
    </source>
</evidence>